<name>A0AAV4NWL7_9ARAC</name>
<dbReference type="AlphaFoldDB" id="A0AAV4NWL7"/>
<comment type="caution">
    <text evidence="1">The sequence shown here is derived from an EMBL/GenBank/DDBJ whole genome shotgun (WGS) entry which is preliminary data.</text>
</comment>
<keyword evidence="2" id="KW-1185">Reference proteome</keyword>
<dbReference type="EMBL" id="BPLQ01002139">
    <property type="protein sequence ID" value="GIX89128.1"/>
    <property type="molecule type" value="Genomic_DNA"/>
</dbReference>
<dbReference type="Proteomes" id="UP001054837">
    <property type="component" value="Unassembled WGS sequence"/>
</dbReference>
<protein>
    <submittedName>
        <fullName evidence="1">Uncharacterized protein</fullName>
    </submittedName>
</protein>
<evidence type="ECO:0000313" key="1">
    <source>
        <dbReference type="EMBL" id="GIX89128.1"/>
    </source>
</evidence>
<accession>A0AAV4NWL7</accession>
<evidence type="ECO:0000313" key="2">
    <source>
        <dbReference type="Proteomes" id="UP001054837"/>
    </source>
</evidence>
<sequence length="160" mass="18014">MRILSHSQQETVGYRKTIMNSDTVISRTPLLFVAPLSRHTVPPKKFGNCGPFKTDNICRIIILYLQKDYSHKTEPFGGWRYGVNYEAGIHGQTISHDNIGSVGHTCRDSRFPKYRMTHPHTLAAAVEINNFGPSLPPNHSRRKDDGLFAEEGDVAAMCRC</sequence>
<reference evidence="1 2" key="1">
    <citation type="submission" date="2021-06" db="EMBL/GenBank/DDBJ databases">
        <title>Caerostris darwini draft genome.</title>
        <authorList>
            <person name="Kono N."/>
            <person name="Arakawa K."/>
        </authorList>
    </citation>
    <scope>NUCLEOTIDE SEQUENCE [LARGE SCALE GENOMIC DNA]</scope>
</reference>
<gene>
    <name evidence="1" type="ORF">CDAR_599471</name>
</gene>
<proteinExistence type="predicted"/>
<organism evidence="1 2">
    <name type="scientific">Caerostris darwini</name>
    <dbReference type="NCBI Taxonomy" id="1538125"/>
    <lineage>
        <taxon>Eukaryota</taxon>
        <taxon>Metazoa</taxon>
        <taxon>Ecdysozoa</taxon>
        <taxon>Arthropoda</taxon>
        <taxon>Chelicerata</taxon>
        <taxon>Arachnida</taxon>
        <taxon>Araneae</taxon>
        <taxon>Araneomorphae</taxon>
        <taxon>Entelegynae</taxon>
        <taxon>Araneoidea</taxon>
        <taxon>Araneidae</taxon>
        <taxon>Caerostris</taxon>
    </lineage>
</organism>